<dbReference type="PANTHER" id="PTHR10322">
    <property type="entry name" value="DNA POLYMERASE CATALYTIC SUBUNIT"/>
    <property type="match status" value="1"/>
</dbReference>
<gene>
    <name evidence="10" type="ORF">NKI27_14585</name>
</gene>
<evidence type="ECO:0000256" key="3">
    <source>
        <dbReference type="ARBA" id="ARBA00022695"/>
    </source>
</evidence>
<protein>
    <recommendedName>
        <fullName evidence="7">DNA polymerase</fullName>
        <ecNumber evidence="7">2.7.7.7</ecNumber>
    </recommendedName>
</protein>
<sequence length="811" mass="93172">MLTRQWKDNDHQGQPSLELRFWVHTPSGPRLIINNQQETIFFVESVDDQRASRLLTSISHRTRSLTLKSFNQQPVTAFYFPSSKHMREAQRRLTQSGIIPLEADIKPPDRYLMERFITGPVTFDASHPLTALNIPLKPSNFTPCFKVVSFDIETSFTHDQLFSIALYTSDTQAVLMLGHGPVTNNCTYFSSETDLIYGFLDWIEHYDPDILIGWNCINFDLRFLARKCEALNLSFSLGRNREKVEWRTSGNNNGEKEADEDKHYFVLVPGRAVLDGIDTLRSATYHFESYSLENVGRELLGRGKLIHDPDDRGDEIIRLFNEDKPALAAYNLEDCKLVWDIFKNTDLINFAIERARLTGLALDRVGGSVAAFENLYLPRLHRQGYIAPNLPIDPKGVGSPGGYVMDSTPGLYEHVIVLDFKSLYPSIIRSFKIDPFGLTEADALWHADDEYTPEPLKDINQYSPGYRGAFFKKEKSILPTLIENLWLARDNAKQHQNKALSQAIKIIMNSFYGVMGTPGCRFFDPRLPSSITLRGHSIMNQTRTLIEEQGFDVIYGDTDSIFVWLNRSVSNTEADSIGNHLVGHVTQWWKAHLEEQYQLDSALELEYENHYSKFLMPTMRGSNQGTKKRYAGLIEKQLDIEQASAANTPTDSKPYTLIFKGLENVRTDWTPLAREFQKTLYERIFLGQPYQDFILQTVQEIRAGKHDSKLLFRKRLRRKLADYQKNIPPHVQAARKADVWLQQQGKRPRYQNRGWIEYAYTIRGPEPVECLFSPLDYEVYLARQIEPIVDGIVMFLGQSFSEITSDQISLL</sequence>
<dbReference type="InterPro" id="IPR006134">
    <property type="entry name" value="DNA-dir_DNA_pol_B_multi_dom"/>
</dbReference>
<dbReference type="PRINTS" id="PR00106">
    <property type="entry name" value="DNAPOLB"/>
</dbReference>
<keyword evidence="2 7" id="KW-0808">Transferase</keyword>
<dbReference type="Gene3D" id="3.30.420.10">
    <property type="entry name" value="Ribonuclease H-like superfamily/Ribonuclease H"/>
    <property type="match status" value="1"/>
</dbReference>
<dbReference type="InterPro" id="IPR042087">
    <property type="entry name" value="DNA_pol_B_thumb"/>
</dbReference>
<keyword evidence="5 7" id="KW-0238">DNA-binding</keyword>
<dbReference type="InterPro" id="IPR012337">
    <property type="entry name" value="RNaseH-like_sf"/>
</dbReference>
<dbReference type="InterPro" id="IPR017964">
    <property type="entry name" value="DNA-dir_DNA_pol_B_CS"/>
</dbReference>
<dbReference type="InterPro" id="IPR023211">
    <property type="entry name" value="DNA_pol_palm_dom_sf"/>
</dbReference>
<evidence type="ECO:0000313" key="10">
    <source>
        <dbReference type="EMBL" id="UZE98059.1"/>
    </source>
</evidence>
<accession>A0ABY6N7T2</accession>
<dbReference type="Gene3D" id="3.30.70.2250">
    <property type="match status" value="1"/>
</dbReference>
<keyword evidence="11" id="KW-1185">Reference proteome</keyword>
<evidence type="ECO:0000256" key="5">
    <source>
        <dbReference type="ARBA" id="ARBA00023125"/>
    </source>
</evidence>
<dbReference type="Gene3D" id="3.90.1600.10">
    <property type="entry name" value="Palm domain of DNA polymerase"/>
    <property type="match status" value="2"/>
</dbReference>
<keyword evidence="7" id="KW-0235">DNA replication</keyword>
<dbReference type="Gene3D" id="1.10.132.60">
    <property type="entry name" value="DNA polymerase family B, C-terminal domain"/>
    <property type="match status" value="1"/>
</dbReference>
<dbReference type="SUPFAM" id="SSF56672">
    <property type="entry name" value="DNA/RNA polymerases"/>
    <property type="match status" value="1"/>
</dbReference>
<dbReference type="Pfam" id="PF03104">
    <property type="entry name" value="DNA_pol_B_exo1"/>
    <property type="match status" value="1"/>
</dbReference>
<evidence type="ECO:0000256" key="1">
    <source>
        <dbReference type="ARBA" id="ARBA00005755"/>
    </source>
</evidence>
<proteinExistence type="inferred from homology"/>
<dbReference type="RefSeq" id="WP_265049531.1">
    <property type="nucleotide sequence ID" value="NZ_CP100390.1"/>
</dbReference>
<dbReference type="EC" id="2.7.7.7" evidence="7"/>
<evidence type="ECO:0000256" key="2">
    <source>
        <dbReference type="ARBA" id="ARBA00022679"/>
    </source>
</evidence>
<dbReference type="SMART" id="SM00486">
    <property type="entry name" value="POLBc"/>
    <property type="match status" value="1"/>
</dbReference>
<evidence type="ECO:0000256" key="6">
    <source>
        <dbReference type="ARBA" id="ARBA00049244"/>
    </source>
</evidence>
<evidence type="ECO:0000259" key="8">
    <source>
        <dbReference type="Pfam" id="PF00136"/>
    </source>
</evidence>
<comment type="catalytic activity">
    <reaction evidence="6 7">
        <text>DNA(n) + a 2'-deoxyribonucleoside 5'-triphosphate = DNA(n+1) + diphosphate</text>
        <dbReference type="Rhea" id="RHEA:22508"/>
        <dbReference type="Rhea" id="RHEA-COMP:17339"/>
        <dbReference type="Rhea" id="RHEA-COMP:17340"/>
        <dbReference type="ChEBI" id="CHEBI:33019"/>
        <dbReference type="ChEBI" id="CHEBI:61560"/>
        <dbReference type="ChEBI" id="CHEBI:173112"/>
        <dbReference type="EC" id="2.7.7.7"/>
    </reaction>
</comment>
<dbReference type="GO" id="GO:0003887">
    <property type="term" value="F:DNA-directed DNA polymerase activity"/>
    <property type="evidence" value="ECO:0007669"/>
    <property type="project" value="UniProtKB-EC"/>
</dbReference>
<dbReference type="PROSITE" id="PS00116">
    <property type="entry name" value="DNA_POLYMERASE_B"/>
    <property type="match status" value="1"/>
</dbReference>
<dbReference type="InterPro" id="IPR036397">
    <property type="entry name" value="RNaseH_sf"/>
</dbReference>
<name>A0ABY6N7T2_9ALTE</name>
<feature type="domain" description="DNA-directed DNA polymerase family B exonuclease" evidence="9">
    <location>
        <begin position="140"/>
        <end position="295"/>
    </location>
</feature>
<dbReference type="InterPro" id="IPR006172">
    <property type="entry name" value="DNA-dir_DNA_pol_B"/>
</dbReference>
<dbReference type="SUPFAM" id="SSF53098">
    <property type="entry name" value="Ribonuclease H-like"/>
    <property type="match status" value="1"/>
</dbReference>
<organism evidence="10 11">
    <name type="scientific">Alkalimarinus alittae</name>
    <dbReference type="NCBI Taxonomy" id="2961619"/>
    <lineage>
        <taxon>Bacteria</taxon>
        <taxon>Pseudomonadati</taxon>
        <taxon>Pseudomonadota</taxon>
        <taxon>Gammaproteobacteria</taxon>
        <taxon>Alteromonadales</taxon>
        <taxon>Alteromonadaceae</taxon>
        <taxon>Alkalimarinus</taxon>
    </lineage>
</organism>
<reference evidence="10" key="1">
    <citation type="submission" date="2022-06" db="EMBL/GenBank/DDBJ databases">
        <title>Alkalimarinus sp. nov., isolated from gut of a Alitta virens.</title>
        <authorList>
            <person name="Yang A.I."/>
            <person name="Shin N.-R."/>
        </authorList>
    </citation>
    <scope>NUCLEOTIDE SEQUENCE</scope>
    <source>
        <strain evidence="10">A2M4</strain>
    </source>
</reference>
<evidence type="ECO:0000313" key="11">
    <source>
        <dbReference type="Proteomes" id="UP001163739"/>
    </source>
</evidence>
<dbReference type="Pfam" id="PF00136">
    <property type="entry name" value="DNA_pol_B"/>
    <property type="match status" value="1"/>
</dbReference>
<evidence type="ECO:0000259" key="9">
    <source>
        <dbReference type="Pfam" id="PF03104"/>
    </source>
</evidence>
<dbReference type="NCBIfam" id="NF004421">
    <property type="entry name" value="PRK05762.1-2"/>
    <property type="match status" value="1"/>
</dbReference>
<evidence type="ECO:0000256" key="4">
    <source>
        <dbReference type="ARBA" id="ARBA00022932"/>
    </source>
</evidence>
<dbReference type="CDD" id="cd05537">
    <property type="entry name" value="POLBc_Pol_II"/>
    <property type="match status" value="1"/>
</dbReference>
<dbReference type="Proteomes" id="UP001163739">
    <property type="component" value="Chromosome"/>
</dbReference>
<dbReference type="InterPro" id="IPR006133">
    <property type="entry name" value="DNA-dir_DNA_pol_B_exonuc"/>
</dbReference>
<feature type="domain" description="DNA-directed DNA polymerase family B multifunctional" evidence="8">
    <location>
        <begin position="374"/>
        <end position="760"/>
    </location>
</feature>
<dbReference type="CDD" id="cd05784">
    <property type="entry name" value="DNA_polB_II_exo"/>
    <property type="match status" value="1"/>
</dbReference>
<dbReference type="InterPro" id="IPR043502">
    <property type="entry name" value="DNA/RNA_pol_sf"/>
</dbReference>
<evidence type="ECO:0000256" key="7">
    <source>
        <dbReference type="RuleBase" id="RU000442"/>
    </source>
</evidence>
<dbReference type="Gene3D" id="1.10.287.690">
    <property type="entry name" value="Helix hairpin bin"/>
    <property type="match status" value="1"/>
</dbReference>
<keyword evidence="3 7" id="KW-0548">Nucleotidyltransferase</keyword>
<comment type="similarity">
    <text evidence="1 7">Belongs to the DNA polymerase type-B family.</text>
</comment>
<dbReference type="PANTHER" id="PTHR10322:SF23">
    <property type="entry name" value="DNA POLYMERASE DELTA CATALYTIC SUBUNIT"/>
    <property type="match status" value="1"/>
</dbReference>
<dbReference type="InterPro" id="IPR050240">
    <property type="entry name" value="DNA_pol_type-B"/>
</dbReference>
<dbReference type="EMBL" id="CP100390">
    <property type="protein sequence ID" value="UZE98059.1"/>
    <property type="molecule type" value="Genomic_DNA"/>
</dbReference>
<keyword evidence="4 7" id="KW-0239">DNA-directed DNA polymerase</keyword>